<dbReference type="PANTHER" id="PTHR10242:SF7">
    <property type="entry name" value="HHH-GPD DOMAIN-CONTAINING PROTEIN"/>
    <property type="match status" value="1"/>
</dbReference>
<organism evidence="2 3">
    <name type="scientific">Actinidia rufa</name>
    <dbReference type="NCBI Taxonomy" id="165716"/>
    <lineage>
        <taxon>Eukaryota</taxon>
        <taxon>Viridiplantae</taxon>
        <taxon>Streptophyta</taxon>
        <taxon>Embryophyta</taxon>
        <taxon>Tracheophyta</taxon>
        <taxon>Spermatophyta</taxon>
        <taxon>Magnoliopsida</taxon>
        <taxon>eudicotyledons</taxon>
        <taxon>Gunneridae</taxon>
        <taxon>Pentapetalae</taxon>
        <taxon>asterids</taxon>
        <taxon>Ericales</taxon>
        <taxon>Actinidiaceae</taxon>
        <taxon>Actinidia</taxon>
    </lineage>
</organism>
<evidence type="ECO:0000313" key="2">
    <source>
        <dbReference type="EMBL" id="GFS40425.1"/>
    </source>
</evidence>
<accession>A0A7J0DR97</accession>
<feature type="region of interest" description="Disordered" evidence="1">
    <location>
        <begin position="213"/>
        <end position="233"/>
    </location>
</feature>
<proteinExistence type="predicted"/>
<gene>
    <name evidence="2" type="ORF">Acr_00g0068480</name>
</gene>
<evidence type="ECO:0008006" key="4">
    <source>
        <dbReference type="Google" id="ProtNLM"/>
    </source>
</evidence>
<dbReference type="EMBL" id="BJWL01000348">
    <property type="protein sequence ID" value="GFS40425.1"/>
    <property type="molecule type" value="Genomic_DNA"/>
</dbReference>
<comment type="caution">
    <text evidence="2">The sequence shown here is derived from an EMBL/GenBank/DDBJ whole genome shotgun (WGS) entry which is preliminary data.</text>
</comment>
<dbReference type="GO" id="GO:0005634">
    <property type="term" value="C:nucleus"/>
    <property type="evidence" value="ECO:0007669"/>
    <property type="project" value="TreeGrafter"/>
</dbReference>
<dbReference type="OrthoDB" id="4951845at2759"/>
<dbReference type="PANTHER" id="PTHR10242">
    <property type="entry name" value="8-OXOGUANINE DNA GLYCOSYLASE"/>
    <property type="match status" value="1"/>
</dbReference>
<dbReference type="InterPro" id="IPR052054">
    <property type="entry name" value="Oxidative_DNA_repair_enzyme"/>
</dbReference>
<evidence type="ECO:0000256" key="1">
    <source>
        <dbReference type="SAM" id="MobiDB-lite"/>
    </source>
</evidence>
<dbReference type="InterPro" id="IPR011257">
    <property type="entry name" value="DNA_glycosylase"/>
</dbReference>
<name>A0A7J0DR97_9ERIC</name>
<dbReference type="GO" id="GO:0006285">
    <property type="term" value="P:base-excision repair, AP site formation"/>
    <property type="evidence" value="ECO:0007669"/>
    <property type="project" value="TreeGrafter"/>
</dbReference>
<reference evidence="3" key="1">
    <citation type="submission" date="2019-07" db="EMBL/GenBank/DDBJ databases">
        <title>De Novo Assembly of kiwifruit Actinidia rufa.</title>
        <authorList>
            <person name="Sugita-Konishi S."/>
            <person name="Sato K."/>
            <person name="Mori E."/>
            <person name="Abe Y."/>
            <person name="Kisaki G."/>
            <person name="Hamano K."/>
            <person name="Suezawa K."/>
            <person name="Otani M."/>
            <person name="Fukuda T."/>
            <person name="Manabe T."/>
            <person name="Gomi K."/>
            <person name="Tabuchi M."/>
            <person name="Akimitsu K."/>
            <person name="Kataoka I."/>
        </authorList>
    </citation>
    <scope>NUCLEOTIDE SEQUENCE [LARGE SCALE GENOMIC DNA]</scope>
    <source>
        <strain evidence="3">cv. Fuchu</strain>
    </source>
</reference>
<dbReference type="AlphaFoldDB" id="A0A7J0DR97"/>
<protein>
    <recommendedName>
        <fullName evidence="4">DNA glycosylase superfamily protein</fullName>
    </recommendedName>
</protein>
<feature type="compositionally biased region" description="Polar residues" evidence="1">
    <location>
        <begin position="213"/>
        <end position="223"/>
    </location>
</feature>
<dbReference type="GO" id="GO:0034039">
    <property type="term" value="F:8-oxo-7,8-dihydroguanine DNA N-glycosylase activity"/>
    <property type="evidence" value="ECO:0007669"/>
    <property type="project" value="TreeGrafter"/>
</dbReference>
<dbReference type="Proteomes" id="UP000585474">
    <property type="component" value="Unassembled WGS sequence"/>
</dbReference>
<keyword evidence="3" id="KW-1185">Reference proteome</keyword>
<dbReference type="SUPFAM" id="SSF48150">
    <property type="entry name" value="DNA-glycosylase"/>
    <property type="match status" value="1"/>
</dbReference>
<dbReference type="Gene3D" id="1.10.340.30">
    <property type="entry name" value="Hypothetical protein, domain 2"/>
    <property type="match status" value="1"/>
</dbReference>
<sequence>MKKMKNEESVVVAVEEHNFIIGESDINECGNDDDVVVLELALGECASTFRLEAAVCNHGFFMMAPNVWIPSTKTLQRPLRLLNPNSDHSKTTPTSLTVSIFHPPPPTCSLFIRVHGTHHLSPLHRQAILAQVGRMLRISEKDEKEVQEFQELHPQAKQRGFGRLFRSPTLFEDAVKSILLCNCTWTRSLDMAKALCVLQQELANGTVQNINEGDLNTDTTNGSERVKRKRSTKTSNEIKIESTLVGFGGKYSKSHVGDFPTAKELANLSEEFLEKTCNLGYRARCILKFAKSVDSNRLKLQELENMASSDKLYKALMKVKGFGPFACSNVLMCMGFYERIPQDSETIRHLSQYHARKNCNKRTSGAIIKEIYGKYAPFQCLAYWFELSEYYESKFGRLSKLPSSSYCIVTGSIAKNTHKTN</sequence>
<evidence type="ECO:0000313" key="3">
    <source>
        <dbReference type="Proteomes" id="UP000585474"/>
    </source>
</evidence>